<reference evidence="1 2" key="1">
    <citation type="submission" date="2016-10" db="EMBL/GenBank/DDBJ databases">
        <authorList>
            <person name="de Groot N.N."/>
        </authorList>
    </citation>
    <scope>NUCLEOTIDE SEQUENCE [LARGE SCALE GENOMIC DNA]</scope>
    <source>
        <strain evidence="1 2">DSM 16619</strain>
    </source>
</reference>
<name>A0A1G6YV54_9BURK</name>
<dbReference type="STRING" id="187868.SAMN05192589_110168"/>
<evidence type="ECO:0000313" key="2">
    <source>
        <dbReference type="Proteomes" id="UP000198781"/>
    </source>
</evidence>
<proteinExistence type="predicted"/>
<gene>
    <name evidence="1" type="ORF">SAMN05192589_110168</name>
</gene>
<dbReference type="Proteomes" id="UP000198781">
    <property type="component" value="Unassembled WGS sequence"/>
</dbReference>
<keyword evidence="2" id="KW-1185">Reference proteome</keyword>
<dbReference type="AlphaFoldDB" id="A0A1G6YV54"/>
<dbReference type="RefSeq" id="WP_092744754.1">
    <property type="nucleotide sequence ID" value="NZ_FMZC01000010.1"/>
</dbReference>
<dbReference type="EMBL" id="FMZC01000010">
    <property type="protein sequence ID" value="SDD94181.1"/>
    <property type="molecule type" value="Genomic_DNA"/>
</dbReference>
<dbReference type="OrthoDB" id="508483at2"/>
<evidence type="ECO:0000313" key="1">
    <source>
        <dbReference type="EMBL" id="SDD94181.1"/>
    </source>
</evidence>
<sequence length="216" mass="24362">MNVTAGRALKWSEIDLAPETPGVYAWYSRLDISKADIDAIVKRVNEAKLIGDPQARTEVEDALNRFIFSPYRETPYQVALRGQLKPKFSGEVAHEPTRSESLVGRLVVNPERFRTVSDILKTAAPWFTAPLYIGMAINLRSRLKQHKSKIIELRDLQGFSAIDDVAEAGFANQVVARNFDPTNLFVHIAEVNVDTGEHNDLENILNRINYPIFGRN</sequence>
<accession>A0A1G6YV54</accession>
<organism evidence="1 2">
    <name type="scientific">Paracidovorax valerianellae</name>
    <dbReference type="NCBI Taxonomy" id="187868"/>
    <lineage>
        <taxon>Bacteria</taxon>
        <taxon>Pseudomonadati</taxon>
        <taxon>Pseudomonadota</taxon>
        <taxon>Betaproteobacteria</taxon>
        <taxon>Burkholderiales</taxon>
        <taxon>Comamonadaceae</taxon>
        <taxon>Paracidovorax</taxon>
    </lineage>
</organism>
<protein>
    <submittedName>
        <fullName evidence="1">Uncharacterized protein</fullName>
    </submittedName>
</protein>